<dbReference type="GO" id="GO:0003677">
    <property type="term" value="F:DNA binding"/>
    <property type="evidence" value="ECO:0007669"/>
    <property type="project" value="UniProtKB-KW"/>
</dbReference>
<dbReference type="GO" id="GO:0030527">
    <property type="term" value="F:structural constituent of chromatin"/>
    <property type="evidence" value="ECO:0007669"/>
    <property type="project" value="InterPro"/>
</dbReference>
<dbReference type="EMBL" id="QUSM01000006">
    <property type="protein sequence ID" value="RGD73390.1"/>
    <property type="molecule type" value="Genomic_DNA"/>
</dbReference>
<dbReference type="InterPro" id="IPR020816">
    <property type="entry name" value="Histone-like_DNA-bd_CS"/>
</dbReference>
<name>A0A3E3DVV7_9FIRM</name>
<dbReference type="GeneID" id="98001312"/>
<dbReference type="Gene3D" id="4.10.520.10">
    <property type="entry name" value="IHF-like DNA-binding proteins"/>
    <property type="match status" value="1"/>
</dbReference>
<evidence type="ECO:0000313" key="5">
    <source>
        <dbReference type="EMBL" id="RGD73390.1"/>
    </source>
</evidence>
<proteinExistence type="inferred from homology"/>
<dbReference type="CDD" id="cd13831">
    <property type="entry name" value="HU"/>
    <property type="match status" value="1"/>
</dbReference>
<dbReference type="GO" id="GO:0030261">
    <property type="term" value="P:chromosome condensation"/>
    <property type="evidence" value="ECO:0007669"/>
    <property type="project" value="UniProtKB-KW"/>
</dbReference>
<dbReference type="FunFam" id="4.10.520.10:FF:000001">
    <property type="entry name" value="DNA-binding protein HU"/>
    <property type="match status" value="1"/>
</dbReference>
<dbReference type="PANTHER" id="PTHR33175">
    <property type="entry name" value="DNA-BINDING PROTEIN HU"/>
    <property type="match status" value="1"/>
</dbReference>
<dbReference type="GO" id="GO:0010467">
    <property type="term" value="P:gene expression"/>
    <property type="evidence" value="ECO:0007669"/>
    <property type="project" value="UniProtKB-ARBA"/>
</dbReference>
<dbReference type="GO" id="GO:0005829">
    <property type="term" value="C:cytosol"/>
    <property type="evidence" value="ECO:0007669"/>
    <property type="project" value="UniProtKB-ARBA"/>
</dbReference>
<keyword evidence="3 5" id="KW-0238">DNA-binding</keyword>
<evidence type="ECO:0000256" key="3">
    <source>
        <dbReference type="ARBA" id="ARBA00023125"/>
    </source>
</evidence>
<gene>
    <name evidence="5" type="ORF">DW687_10170</name>
</gene>
<reference evidence="5 6" key="1">
    <citation type="submission" date="2018-08" db="EMBL/GenBank/DDBJ databases">
        <title>A genome reference for cultivated species of the human gut microbiota.</title>
        <authorList>
            <person name="Zou Y."/>
            <person name="Xue W."/>
            <person name="Luo G."/>
        </authorList>
    </citation>
    <scope>NUCLEOTIDE SEQUENCE [LARGE SCALE GENOMIC DNA]</scope>
    <source>
        <strain evidence="5 6">AM25-6</strain>
    </source>
</reference>
<dbReference type="GO" id="GO:0042802">
    <property type="term" value="F:identical protein binding"/>
    <property type="evidence" value="ECO:0007669"/>
    <property type="project" value="UniProtKB-ARBA"/>
</dbReference>
<protein>
    <submittedName>
        <fullName evidence="5">HU family DNA-binding protein</fullName>
    </submittedName>
</protein>
<dbReference type="Pfam" id="PF00216">
    <property type="entry name" value="Bac_DNA_binding"/>
    <property type="match status" value="1"/>
</dbReference>
<evidence type="ECO:0000256" key="4">
    <source>
        <dbReference type="RuleBase" id="RU003939"/>
    </source>
</evidence>
<dbReference type="RefSeq" id="WP_007051050.1">
    <property type="nucleotide sequence ID" value="NZ_CABKNJ010000001.1"/>
</dbReference>
<comment type="similarity">
    <text evidence="1 4">Belongs to the bacterial histone-like protein family.</text>
</comment>
<dbReference type="GO" id="GO:1990178">
    <property type="term" value="C:HU-DNA complex"/>
    <property type="evidence" value="ECO:0007669"/>
    <property type="project" value="UniProtKB-ARBA"/>
</dbReference>
<keyword evidence="2" id="KW-0226">DNA condensation</keyword>
<dbReference type="InterPro" id="IPR010992">
    <property type="entry name" value="IHF-like_DNA-bd_dom_sf"/>
</dbReference>
<dbReference type="GO" id="GO:1990103">
    <property type="term" value="C:DnaA-HU complex"/>
    <property type="evidence" value="ECO:0007669"/>
    <property type="project" value="UniProtKB-ARBA"/>
</dbReference>
<dbReference type="SUPFAM" id="SSF47729">
    <property type="entry name" value="IHF-like DNA-binding proteins"/>
    <property type="match status" value="1"/>
</dbReference>
<evidence type="ECO:0000256" key="2">
    <source>
        <dbReference type="ARBA" id="ARBA00023067"/>
    </source>
</evidence>
<comment type="caution">
    <text evidence="5">The sequence shown here is derived from an EMBL/GenBank/DDBJ whole genome shotgun (WGS) entry which is preliminary data.</text>
</comment>
<sequence>MNKSELVSALSEKTGLTKKECDNCLGAFIETITETLQKQDKVSLVGFGTFEVKERAERQGINPQTKEKITIPASNAPVFKAGKALKDSLN</sequence>
<dbReference type="PROSITE" id="PS00045">
    <property type="entry name" value="HISTONE_LIKE"/>
    <property type="match status" value="1"/>
</dbReference>
<evidence type="ECO:0000313" key="6">
    <source>
        <dbReference type="Proteomes" id="UP000261212"/>
    </source>
</evidence>
<dbReference type="GO" id="GO:0006270">
    <property type="term" value="P:DNA replication initiation"/>
    <property type="evidence" value="ECO:0007669"/>
    <property type="project" value="UniProtKB-ARBA"/>
</dbReference>
<dbReference type="Proteomes" id="UP000261212">
    <property type="component" value="Unassembled WGS sequence"/>
</dbReference>
<evidence type="ECO:0000256" key="1">
    <source>
        <dbReference type="ARBA" id="ARBA00010529"/>
    </source>
</evidence>
<accession>A0A3E3DVV7</accession>
<organism evidence="5 6">
    <name type="scientific">Anaerofustis stercorihominis</name>
    <dbReference type="NCBI Taxonomy" id="214853"/>
    <lineage>
        <taxon>Bacteria</taxon>
        <taxon>Bacillati</taxon>
        <taxon>Bacillota</taxon>
        <taxon>Clostridia</taxon>
        <taxon>Eubacteriales</taxon>
        <taxon>Eubacteriaceae</taxon>
        <taxon>Anaerofustis</taxon>
    </lineage>
</organism>
<dbReference type="PANTHER" id="PTHR33175:SF3">
    <property type="entry name" value="DNA-BINDING PROTEIN HU-BETA"/>
    <property type="match status" value="1"/>
</dbReference>
<dbReference type="InterPro" id="IPR000119">
    <property type="entry name" value="Hist_DNA-bd"/>
</dbReference>
<dbReference type="PRINTS" id="PR01727">
    <property type="entry name" value="DNABINDINGHU"/>
</dbReference>
<dbReference type="SMART" id="SM00411">
    <property type="entry name" value="BHL"/>
    <property type="match status" value="1"/>
</dbReference>
<dbReference type="AlphaFoldDB" id="A0A3E3DVV7"/>